<accession>A0A0M4T158</accession>
<dbReference type="AlphaFoldDB" id="A0A0M4T158"/>
<sequence length="192" mass="21391">MRIWTAIVVLTSSWLVSGLVASQPINAKVAIAADKTASSRSISQASNTKKTIAIDKAEFGVARVDARGKVNFIPTFRVPLQEGSKYGWRIQLKDYQGEVTWREVLRLPKPPETWATDDGENFSVSADGTESVMRRKTTANDGVIQNYWTIAAGDPPGKHKIQVYIDDRLIATFDFEVFPMDRKESSGRNRSL</sequence>
<keyword evidence="1" id="KW-0732">Signal</keyword>
<dbReference type="KEGG" id="npz:ACX27_28455"/>
<dbReference type="OrthoDB" id="495047at2"/>
<evidence type="ECO:0000256" key="1">
    <source>
        <dbReference type="SAM" id="SignalP"/>
    </source>
</evidence>
<gene>
    <name evidence="2" type="ORF">ACX27_28455</name>
</gene>
<dbReference type="RefSeq" id="WP_062297487.1">
    <property type="nucleotide sequence ID" value="NZ_CP012036.1"/>
</dbReference>
<protein>
    <submittedName>
        <fullName evidence="2">Uncharacterized protein</fullName>
    </submittedName>
</protein>
<evidence type="ECO:0000313" key="2">
    <source>
        <dbReference type="EMBL" id="ALF55884.1"/>
    </source>
</evidence>
<organism evidence="2 3">
    <name type="scientific">Nostoc piscinale CENA21</name>
    <dbReference type="NCBI Taxonomy" id="224013"/>
    <lineage>
        <taxon>Bacteria</taxon>
        <taxon>Bacillati</taxon>
        <taxon>Cyanobacteriota</taxon>
        <taxon>Cyanophyceae</taxon>
        <taxon>Nostocales</taxon>
        <taxon>Nostocaceae</taxon>
        <taxon>Nostoc</taxon>
    </lineage>
</organism>
<evidence type="ECO:0000313" key="3">
    <source>
        <dbReference type="Proteomes" id="UP000062645"/>
    </source>
</evidence>
<keyword evidence="3" id="KW-1185">Reference proteome</keyword>
<dbReference type="PATRIC" id="fig|224013.5.peg.6798"/>
<reference evidence="2 3" key="2">
    <citation type="journal article" date="2016" name="Genome Announc.">
        <title>Draft Genome Sequence of the N2-Fixing Cyanobacterium Nostoc piscinale CENA21, Isolated from the Brazilian Amazon Floodplain.</title>
        <authorList>
            <person name="Leao T."/>
            <person name="Guimaraes P.I."/>
            <person name="de Melo A.G."/>
            <person name="Ramos R.T."/>
            <person name="Leao P.N."/>
            <person name="Silva A."/>
            <person name="Fiore M.F."/>
            <person name="Schneider M.P."/>
        </authorList>
    </citation>
    <scope>NUCLEOTIDE SEQUENCE [LARGE SCALE GENOMIC DNA]</scope>
    <source>
        <strain evidence="2 3">CENA21</strain>
    </source>
</reference>
<dbReference type="EMBL" id="CP012036">
    <property type="protein sequence ID" value="ALF55884.1"/>
    <property type="molecule type" value="Genomic_DNA"/>
</dbReference>
<feature type="chain" id="PRO_5005801901" evidence="1">
    <location>
        <begin position="22"/>
        <end position="192"/>
    </location>
</feature>
<proteinExistence type="predicted"/>
<name>A0A0M4T158_9NOSO</name>
<reference evidence="3" key="1">
    <citation type="submission" date="2015-07" db="EMBL/GenBank/DDBJ databases">
        <title>Genome Of Nitrogen-Fixing Cyanobacterium Nostoc piscinale CENA21 From Solimoes/Amazon River Floodplain Sediments And Comparative Genomics To Uncover Biosynthetic Natural Products Potential.</title>
        <authorList>
            <person name="Leao T.F."/>
            <person name="Leao P.N."/>
            <person name="Guimaraes P.I."/>
            <person name="de Melo A.G.C."/>
            <person name="Ramos R.T.J."/>
            <person name="Silva A."/>
            <person name="Fiore M.F."/>
            <person name="Schneider M.P.C."/>
        </authorList>
    </citation>
    <scope>NUCLEOTIDE SEQUENCE [LARGE SCALE GENOMIC DNA]</scope>
    <source>
        <strain evidence="3">CENA21</strain>
    </source>
</reference>
<dbReference type="STRING" id="224013.ACX27_28455"/>
<dbReference type="Proteomes" id="UP000062645">
    <property type="component" value="Chromosome"/>
</dbReference>
<feature type="signal peptide" evidence="1">
    <location>
        <begin position="1"/>
        <end position="21"/>
    </location>
</feature>